<evidence type="ECO:0000259" key="1">
    <source>
        <dbReference type="Pfam" id="PF04993"/>
    </source>
</evidence>
<proteinExistence type="predicted"/>
<dbReference type="Proteomes" id="UP000502677">
    <property type="component" value="Chromosome"/>
</dbReference>
<gene>
    <name evidence="2" type="ORF">G7068_14060</name>
</gene>
<organism evidence="2 3">
    <name type="scientific">Leucobacter viscericola</name>
    <dbReference type="NCBI Taxonomy" id="2714935"/>
    <lineage>
        <taxon>Bacteria</taxon>
        <taxon>Bacillati</taxon>
        <taxon>Actinomycetota</taxon>
        <taxon>Actinomycetes</taxon>
        <taxon>Micrococcales</taxon>
        <taxon>Microbacteriaceae</taxon>
        <taxon>Leucobacter</taxon>
    </lineage>
</organism>
<dbReference type="RefSeq" id="WP_166292533.1">
    <property type="nucleotide sequence ID" value="NZ_CP049863.1"/>
</dbReference>
<evidence type="ECO:0000313" key="3">
    <source>
        <dbReference type="Proteomes" id="UP000502677"/>
    </source>
</evidence>
<protein>
    <submittedName>
        <fullName evidence="2">TfoX/Sxy family protein</fullName>
    </submittedName>
</protein>
<feature type="domain" description="TfoX N-terminal" evidence="1">
    <location>
        <begin position="13"/>
        <end position="95"/>
    </location>
</feature>
<dbReference type="EMBL" id="CP049863">
    <property type="protein sequence ID" value="QIK64196.1"/>
    <property type="molecule type" value="Genomic_DNA"/>
</dbReference>
<keyword evidence="3" id="KW-1185">Reference proteome</keyword>
<dbReference type="AlphaFoldDB" id="A0A6G7XI92"/>
<name>A0A6G7XI92_9MICO</name>
<dbReference type="Pfam" id="PF04993">
    <property type="entry name" value="TfoX_N"/>
    <property type="match status" value="1"/>
</dbReference>
<evidence type="ECO:0000313" key="2">
    <source>
        <dbReference type="EMBL" id="QIK64196.1"/>
    </source>
</evidence>
<accession>A0A6G7XI92</accession>
<dbReference type="Gene3D" id="3.30.1460.30">
    <property type="entry name" value="YgaC/TfoX-N like chaperone"/>
    <property type="match status" value="1"/>
</dbReference>
<dbReference type="SUPFAM" id="SSF159894">
    <property type="entry name" value="YgaC/TfoX-N like"/>
    <property type="match status" value="1"/>
</dbReference>
<dbReference type="InterPro" id="IPR007076">
    <property type="entry name" value="TfoX_N"/>
</dbReference>
<reference evidence="2 3" key="1">
    <citation type="submission" date="2020-03" db="EMBL/GenBank/DDBJ databases">
        <title>Leucobacter sp. nov., isolated from beetles.</title>
        <authorList>
            <person name="Hyun D.-W."/>
            <person name="Bae J.-W."/>
        </authorList>
    </citation>
    <scope>NUCLEOTIDE SEQUENCE [LARGE SCALE GENOMIC DNA]</scope>
    <source>
        <strain evidence="2 3">HDW9C</strain>
    </source>
</reference>
<dbReference type="KEGG" id="lvi:G7068_14060"/>
<sequence length="114" mass="12877">MGTRAETMEFLVDQLSGLPNIRSKKMFGEYALYCDEKVVAFVCDDELFIKPTDAGREYIGEPEEAPAYPGSKMYFRVSGDRWEDREWLTGLIDTTAAVLPVPKPKKPKAAKPQK</sequence>